<organism evidence="1 2">
    <name type="scientific">Claviceps africana</name>
    <dbReference type="NCBI Taxonomy" id="83212"/>
    <lineage>
        <taxon>Eukaryota</taxon>
        <taxon>Fungi</taxon>
        <taxon>Dikarya</taxon>
        <taxon>Ascomycota</taxon>
        <taxon>Pezizomycotina</taxon>
        <taxon>Sordariomycetes</taxon>
        <taxon>Hypocreomycetidae</taxon>
        <taxon>Hypocreales</taxon>
        <taxon>Clavicipitaceae</taxon>
        <taxon>Claviceps</taxon>
    </lineage>
</organism>
<dbReference type="Proteomes" id="UP000811619">
    <property type="component" value="Unassembled WGS sequence"/>
</dbReference>
<evidence type="ECO:0000313" key="1">
    <source>
        <dbReference type="EMBL" id="KAG5917852.1"/>
    </source>
</evidence>
<proteinExistence type="predicted"/>
<comment type="caution">
    <text evidence="1">The sequence shown here is derived from an EMBL/GenBank/DDBJ whole genome shotgun (WGS) entry which is preliminary data.</text>
</comment>
<accession>A0A8K0NEQ4</accession>
<evidence type="ECO:0000313" key="2">
    <source>
        <dbReference type="Proteomes" id="UP000811619"/>
    </source>
</evidence>
<dbReference type="AlphaFoldDB" id="A0A8K0NEQ4"/>
<reference evidence="1" key="1">
    <citation type="journal article" date="2020" name="bioRxiv">
        <title>Whole genome comparisons of ergot fungi reveals the divergence and evolution of species within the genus Claviceps are the result of varying mechanisms driving genome evolution and host range expansion.</title>
        <authorList>
            <person name="Wyka S.A."/>
            <person name="Mondo S.J."/>
            <person name="Liu M."/>
            <person name="Dettman J."/>
            <person name="Nalam V."/>
            <person name="Broders K.D."/>
        </authorList>
    </citation>
    <scope>NUCLEOTIDE SEQUENCE</scope>
    <source>
        <strain evidence="1">CCC 489</strain>
    </source>
</reference>
<dbReference type="GO" id="GO:1990529">
    <property type="term" value="C:glycosylphosphatidylinositol-mannosyltransferase I complex"/>
    <property type="evidence" value="ECO:0007669"/>
    <property type="project" value="TreeGrafter"/>
</dbReference>
<sequence>MRERITFVHPTGADIDPASLQISQHELRGPLVTAAREDRLTIAIDELPADLAKLLPRFRELGLRWASPVAYDPIDPFVSRTSPGLHVSYTLANTQDKEAE</sequence>
<gene>
    <name evidence="1" type="ORF">E4U42_007092</name>
</gene>
<dbReference type="EMBL" id="SRPY01000780">
    <property type="protein sequence ID" value="KAG5917852.1"/>
    <property type="molecule type" value="Genomic_DNA"/>
</dbReference>
<keyword evidence="2" id="KW-1185">Reference proteome</keyword>
<dbReference type="GO" id="GO:0006506">
    <property type="term" value="P:GPI anchor biosynthetic process"/>
    <property type="evidence" value="ECO:0007669"/>
    <property type="project" value="InterPro"/>
</dbReference>
<dbReference type="InterPro" id="IPR042322">
    <property type="entry name" value="Pbn1"/>
</dbReference>
<dbReference type="GO" id="GO:0016020">
    <property type="term" value="C:membrane"/>
    <property type="evidence" value="ECO:0007669"/>
    <property type="project" value="GOC"/>
</dbReference>
<protein>
    <submittedName>
        <fullName evidence="1">Uncharacterized protein</fullName>
    </submittedName>
</protein>
<dbReference type="PANTHER" id="PTHR28533">
    <property type="entry name" value="PROTEIN PBN1"/>
    <property type="match status" value="1"/>
</dbReference>
<dbReference type="PANTHER" id="PTHR28533:SF1">
    <property type="entry name" value="PROTEIN PBN1"/>
    <property type="match status" value="1"/>
</dbReference>
<name>A0A8K0NEQ4_9HYPO</name>
<dbReference type="GO" id="GO:0000030">
    <property type="term" value="F:mannosyltransferase activity"/>
    <property type="evidence" value="ECO:0007669"/>
    <property type="project" value="TreeGrafter"/>
</dbReference>
<dbReference type="OrthoDB" id="5546453at2759"/>